<evidence type="ECO:0000256" key="1">
    <source>
        <dbReference type="SAM" id="Phobius"/>
    </source>
</evidence>
<feature type="transmembrane region" description="Helical" evidence="1">
    <location>
        <begin position="26"/>
        <end position="47"/>
    </location>
</feature>
<dbReference type="RefSeq" id="WP_115369800.1">
    <property type="nucleotide sequence ID" value="NZ_UGPZ01000003.1"/>
</dbReference>
<sequence>MNQHGHVVVSTDLDLSIILKKRTTHLLVRFGLVLLCGMLSACQHIQWVDSPLPVTLNPNLNPNTTEYTPNLRQKHLPIHPYHGRAVCDDIAFAKNPAIKNRLASKPCTPKEAKRYEKPFFLLEDWF</sequence>
<evidence type="ECO:0000313" key="2">
    <source>
        <dbReference type="EMBL" id="STY93496.1"/>
    </source>
</evidence>
<gene>
    <name evidence="2" type="ORF">NCTC9426_02226</name>
</gene>
<reference evidence="2 3" key="1">
    <citation type="submission" date="2018-06" db="EMBL/GenBank/DDBJ databases">
        <authorList>
            <consortium name="Pathogen Informatics"/>
            <person name="Doyle S."/>
        </authorList>
    </citation>
    <scope>NUCLEOTIDE SEQUENCE [LARGE SCALE GENOMIC DNA]</scope>
    <source>
        <strain evidence="2 3">NCTC9426</strain>
    </source>
</reference>
<dbReference type="EMBL" id="UGPZ01000003">
    <property type="protein sequence ID" value="STY93496.1"/>
    <property type="molecule type" value="Genomic_DNA"/>
</dbReference>
<protein>
    <submittedName>
        <fullName evidence="2">Uncharacterized protein</fullName>
    </submittedName>
</protein>
<keyword evidence="1" id="KW-0812">Transmembrane</keyword>
<name>A0A378PYY1_MORBO</name>
<proteinExistence type="predicted"/>
<evidence type="ECO:0000313" key="3">
    <source>
        <dbReference type="Proteomes" id="UP000254133"/>
    </source>
</evidence>
<dbReference type="AlphaFoldDB" id="A0A378PYY1"/>
<accession>A0A378PYY1</accession>
<keyword evidence="1" id="KW-0472">Membrane</keyword>
<dbReference type="Proteomes" id="UP000254133">
    <property type="component" value="Unassembled WGS sequence"/>
</dbReference>
<organism evidence="2 3">
    <name type="scientific">Moraxella bovis</name>
    <dbReference type="NCBI Taxonomy" id="476"/>
    <lineage>
        <taxon>Bacteria</taxon>
        <taxon>Pseudomonadati</taxon>
        <taxon>Pseudomonadota</taxon>
        <taxon>Gammaproteobacteria</taxon>
        <taxon>Moraxellales</taxon>
        <taxon>Moraxellaceae</taxon>
        <taxon>Moraxella</taxon>
    </lineage>
</organism>
<keyword evidence="1" id="KW-1133">Transmembrane helix</keyword>